<evidence type="ECO:0000256" key="1">
    <source>
        <dbReference type="ARBA" id="ARBA00022729"/>
    </source>
</evidence>
<dbReference type="Proteomes" id="UP000593765">
    <property type="component" value="Chromosome"/>
</dbReference>
<name>A0A7M2WZY4_9BACT</name>
<reference evidence="2 3" key="1">
    <citation type="submission" date="2020-10" db="EMBL/GenBank/DDBJ databases">
        <title>Wide distribution of Phycisphaera-like planctomycetes from WD2101 soil group in peatlands and genome analysis of the first cultivated representative.</title>
        <authorList>
            <person name="Dedysh S.N."/>
            <person name="Beletsky A.V."/>
            <person name="Ivanova A."/>
            <person name="Kulichevskaya I.S."/>
            <person name="Suzina N.E."/>
            <person name="Philippov D.A."/>
            <person name="Rakitin A.L."/>
            <person name="Mardanov A.V."/>
            <person name="Ravin N.V."/>
        </authorList>
    </citation>
    <scope>NUCLEOTIDE SEQUENCE [LARGE SCALE GENOMIC DNA]</scope>
    <source>
        <strain evidence="2 3">M1803</strain>
    </source>
</reference>
<protein>
    <submittedName>
        <fullName evidence="2">Autotransporter-associated beta strand repeat-containing protein</fullName>
    </submittedName>
</protein>
<dbReference type="InterPro" id="IPR011050">
    <property type="entry name" value="Pectin_lyase_fold/virulence"/>
</dbReference>
<keyword evidence="1" id="KW-0732">Signal</keyword>
<organism evidence="2 3">
    <name type="scientific">Humisphaera borealis</name>
    <dbReference type="NCBI Taxonomy" id="2807512"/>
    <lineage>
        <taxon>Bacteria</taxon>
        <taxon>Pseudomonadati</taxon>
        <taxon>Planctomycetota</taxon>
        <taxon>Phycisphaerae</taxon>
        <taxon>Tepidisphaerales</taxon>
        <taxon>Tepidisphaeraceae</taxon>
        <taxon>Humisphaera</taxon>
    </lineage>
</organism>
<gene>
    <name evidence="2" type="ORF">IPV69_06780</name>
</gene>
<dbReference type="NCBIfam" id="TIGR02601">
    <property type="entry name" value="autotrns_rpt"/>
    <property type="match status" value="6"/>
</dbReference>
<proteinExistence type="predicted"/>
<dbReference type="KEGG" id="hbs:IPV69_06780"/>
<sequence length="1781" mass="173526">MVPMRIQRRIKSGKKSFGLNDFESVHHASGATGGSSPDKTRRVGFRRQAFAIAAAHSLAAVALTQFAASSAQATTYYWDNNGGTSLFGTAAGTWSSAGTVGSGTQGWSTDASGLTAPTGTITTASTDNATDSLNFGTATANSLLAGTVTVSGTVQSGDITFGAGAGAIIVSGGTINLTAVETITVNSAVGTLQSISSTLSGAGTNFTKAGVGLLALTHTTNTFNPGEITISGGILRIGNNTATTLNSGSYGGNITNNGTLQIWSSSNQTLSGIISGSGGINKAYGGSLTLSGANTYTGRTSFVPQSTTGFTVNVSSFNSVVGGTASSSLGAPTTVANGTIDVGSGTAQAGVNVTYTGSGEITDRVMNIVFNGTSSQTITANNTSGLLRFTSAFTASPATTGQLILRGTGAAQIDQGLPQLSSGGLNKNDAGTWTLGGSGLFTGATTIAAGTLSLSSATALQNSPFSTASVAGGASAGLQIATTTLTLGGITGSNTFSSRFRTAGGYTALTTLTLNPGTGATPSYASDIGNGNGSMGLTKTGVGTQTFTAAQTYTGDTSITAGTLAISSTGSLNNTAITVSNSGSVFLVAPGAGTVGLGTTGAGTAGATLNLNGSGTVFSMVDGTAGGTTNLQQQASFSGTALTLNNATLNFELSGATADKLALTNANATASVTGTNIINLTPLAALTVGSTSNLITTAAGAGGLSTGGTFQFATGLTTGVAGFGGTNYQVTLNNAANAVSVTVAAAPSTMTWTGQVLGNGATDASWNTSASTNWVLGTTPVGFANGNAVTFQDTNTVTAGNVAAASLAVVIQAAGVSPSATTFNNSAVNYTVSGGGIGGTGGLTKSGSGTVSLTTANTYTGPTIINDGRLQLGNGGASGTLSTSSTLTVNAGGNLAFNNNNADFTVTAGTQFASAITGAGSLTMVAGSISLQPLSGNYSGGFTLLGGTVYVGANASAIGTGTLTLAGGTFSSSFTGSAGQTLTTTNANIWSGNFSLNGRVTSMTWNNNGTVLLSGGSRTVTGVTSPTLNLGNIISDGGNNYGLTFTTMTAVTLSGANTYGGGTTMNSGTLNINNSGTGGTSSAIGTGALNLGGATIDSTSGSVTLSTNNVFNFTANTIFTGTNSLSNGTGNFTINGTRTITVSANKLTLGGNQTNVVAGGIVKAGAGTLALLGSGVQTGAATISAGVLEVGVINNAGTPGGSSVGNVATAAANLLMSNGTTLRYVGSANATTDRAFTINGTAAGDGATIESSGVGTLSYTGAVALAYGTAAQTRTLTLGGTNTGANTFGKVIANNTTGATTLTKSGVGTWVLSANNTYTGGTNINAGILNLGIVQSGTGGPLGGTGTVASLGIIAFGGGTLQFSASNTTDYSSRFSTGATQAFNIDTNNQTVNWGTGNASSGGTLTKLGLGTLNITTGSNAFTGATTINGGTLQVTTLADSGTNSGIGKGDATAATLVFGGGTLLHNAANVATTNRLFTIGNASGLTATLDSSAVSSTNIMNFTNTGALGLGGSGARTLTLQGSNIGSNALAAVIGDGAGGVTAVVKSGLGTWSLTNANTYSGGTTITAGTLLVNNTSTLESGTGTGALQVDAAGTIGGSGSIAGPLTLAGAISPGNSVGTLTTANETWSRGGSYVWEIKDANGDDALPGNTLANQGTSWDLLEINGTLNIDTSTGPQFTIFLKTLNNTTPGAAADFNPASDYTWTIARTTSGVSNFNAALFSLDTSGFVGETGDFAITESGGNINISYTAVPEPGSIGTLAVAGIGLLARRRGRRLRETV</sequence>
<dbReference type="SUPFAM" id="SSF51126">
    <property type="entry name" value="Pectin lyase-like"/>
    <property type="match status" value="2"/>
</dbReference>
<accession>A0A7M2WZY4</accession>
<keyword evidence="3" id="KW-1185">Reference proteome</keyword>
<evidence type="ECO:0000313" key="2">
    <source>
        <dbReference type="EMBL" id="QOV91058.1"/>
    </source>
</evidence>
<evidence type="ECO:0000313" key="3">
    <source>
        <dbReference type="Proteomes" id="UP000593765"/>
    </source>
</evidence>
<dbReference type="RefSeq" id="WP_206294168.1">
    <property type="nucleotide sequence ID" value="NZ_CP063458.1"/>
</dbReference>
<dbReference type="EMBL" id="CP063458">
    <property type="protein sequence ID" value="QOV91058.1"/>
    <property type="molecule type" value="Genomic_DNA"/>
</dbReference>
<dbReference type="InterPro" id="IPR013425">
    <property type="entry name" value="Autotrns_rpt"/>
</dbReference>
<dbReference type="Pfam" id="PF12951">
    <property type="entry name" value="PATR"/>
    <property type="match status" value="10"/>
</dbReference>